<gene>
    <name evidence="2" type="ORF">GF339_01490</name>
</gene>
<dbReference type="Gene3D" id="3.40.50.12500">
    <property type="match status" value="1"/>
</dbReference>
<dbReference type="AlphaFoldDB" id="A0A9D5JS25"/>
<evidence type="ECO:0000313" key="2">
    <source>
        <dbReference type="EMBL" id="MBD3323223.1"/>
    </source>
</evidence>
<dbReference type="EMBL" id="WJJP01000042">
    <property type="protein sequence ID" value="MBD3323223.1"/>
    <property type="molecule type" value="Genomic_DNA"/>
</dbReference>
<dbReference type="InterPro" id="IPR053714">
    <property type="entry name" value="Iso_Racemase_Enz_sf"/>
</dbReference>
<organism evidence="2 3">
    <name type="scientific">candidate division KSB3 bacterium</name>
    <dbReference type="NCBI Taxonomy" id="2044937"/>
    <lineage>
        <taxon>Bacteria</taxon>
        <taxon>candidate division KSB3</taxon>
    </lineage>
</organism>
<comment type="caution">
    <text evidence="2">The sequence shown here is derived from an EMBL/GenBank/DDBJ whole genome shotgun (WGS) entry which is preliminary data.</text>
</comment>
<sequence length="245" mass="26543">MKILVINSNTSDLMTEQIDIHAKMYANPGTEITSVSAASGPRSIEGEYDVALAAVGTTERLIAHEQEYDGFVVACGCDPGLYACRELTAKPVVGIGEASMYMACLLGHKFTSMTAMWRMVPRMEKIVKKYGLWDRCASVRAAGASVLDIANDRDALVKAFIREAKVAIEQDGTDVICLSGAAMVEMDKKMEDALGIPVTDGVVSAVKFVEAQVAYKLRTSKQNTFAFPEKKAAVNINDVLLSVYQ</sequence>
<evidence type="ECO:0000256" key="1">
    <source>
        <dbReference type="ARBA" id="ARBA00038414"/>
    </source>
</evidence>
<proteinExistence type="inferred from homology"/>
<dbReference type="Pfam" id="PF01177">
    <property type="entry name" value="Asp_Glu_race"/>
    <property type="match status" value="1"/>
</dbReference>
<dbReference type="Proteomes" id="UP000649604">
    <property type="component" value="Unassembled WGS sequence"/>
</dbReference>
<dbReference type="InterPro" id="IPR015942">
    <property type="entry name" value="Asp/Glu/hydantoin_racemase"/>
</dbReference>
<protein>
    <recommendedName>
        <fullName evidence="4">Asp/Glu/hydantoin racemase</fullName>
    </recommendedName>
</protein>
<comment type="similarity">
    <text evidence="1">Belongs to the HyuE racemase family.</text>
</comment>
<dbReference type="PANTHER" id="PTHR28047:SF5">
    <property type="entry name" value="PROTEIN DCG1"/>
    <property type="match status" value="1"/>
</dbReference>
<dbReference type="InterPro" id="IPR052186">
    <property type="entry name" value="Hydantoin_racemase-like"/>
</dbReference>
<evidence type="ECO:0008006" key="4">
    <source>
        <dbReference type="Google" id="ProtNLM"/>
    </source>
</evidence>
<dbReference type="PANTHER" id="PTHR28047">
    <property type="entry name" value="PROTEIN DCG1"/>
    <property type="match status" value="1"/>
</dbReference>
<evidence type="ECO:0000313" key="3">
    <source>
        <dbReference type="Proteomes" id="UP000649604"/>
    </source>
</evidence>
<reference evidence="2" key="1">
    <citation type="submission" date="2019-11" db="EMBL/GenBank/DDBJ databases">
        <title>Microbial mats filling the niche in hypersaline microbial mats.</title>
        <authorList>
            <person name="Wong H.L."/>
            <person name="Macleod F.I."/>
            <person name="White R.A. III"/>
            <person name="Burns B.P."/>
        </authorList>
    </citation>
    <scope>NUCLEOTIDE SEQUENCE</scope>
    <source>
        <strain evidence="2">Rbin_158</strain>
    </source>
</reference>
<name>A0A9D5JS25_9BACT</name>
<dbReference type="GO" id="GO:0047661">
    <property type="term" value="F:amino-acid racemase activity"/>
    <property type="evidence" value="ECO:0007669"/>
    <property type="project" value="InterPro"/>
</dbReference>
<accession>A0A9D5JS25</accession>